<feature type="domain" description="Fatty acid hydroxylase" evidence="2">
    <location>
        <begin position="63"/>
        <end position="204"/>
    </location>
</feature>
<keyword evidence="1" id="KW-0472">Membrane</keyword>
<feature type="transmembrane region" description="Helical" evidence="1">
    <location>
        <begin position="109"/>
        <end position="132"/>
    </location>
</feature>
<comment type="caution">
    <text evidence="3">The sequence shown here is derived from an EMBL/GenBank/DDBJ whole genome shotgun (WGS) entry which is preliminary data.</text>
</comment>
<proteinExistence type="predicted"/>
<evidence type="ECO:0000313" key="4">
    <source>
        <dbReference type="Proteomes" id="UP000581135"/>
    </source>
</evidence>
<dbReference type="InterPro" id="IPR006694">
    <property type="entry name" value="Fatty_acid_hydroxylase"/>
</dbReference>
<keyword evidence="4" id="KW-1185">Reference proteome</keyword>
<dbReference type="Proteomes" id="UP000581135">
    <property type="component" value="Unassembled WGS sequence"/>
</dbReference>
<organism evidence="3 4">
    <name type="scientific">Limibacillus halophilus</name>
    <dbReference type="NCBI Taxonomy" id="1579333"/>
    <lineage>
        <taxon>Bacteria</taxon>
        <taxon>Pseudomonadati</taxon>
        <taxon>Pseudomonadota</taxon>
        <taxon>Alphaproteobacteria</taxon>
        <taxon>Rhodospirillales</taxon>
        <taxon>Rhodovibrionaceae</taxon>
        <taxon>Limibacillus</taxon>
    </lineage>
</organism>
<reference evidence="3 4" key="1">
    <citation type="submission" date="2020-08" db="EMBL/GenBank/DDBJ databases">
        <title>Genomic Encyclopedia of Type Strains, Phase III (KMG-III): the genomes of soil and plant-associated and newly described type strains.</title>
        <authorList>
            <person name="Whitman W."/>
        </authorList>
    </citation>
    <scope>NUCLEOTIDE SEQUENCE [LARGE SCALE GENOMIC DNA]</scope>
    <source>
        <strain evidence="3 4">CECT 8803</strain>
    </source>
</reference>
<sequence>MEIRWGVWSARKYFLDKMTLGDLVRAYFTYYAIMAYLLLAVLSIIAAVAWNQDTVMSLFAAALVVPVYPFIWYLLHRFVLHGRYLYKSAATASLWKRIHFDHHQDPNDLGILFGALYTTLPTILVVTLPIGWVLAGPGGAAAALASGLITTCFYEFCHCIQHLPFKPEYEWLKQIKKLHLAHHFHNEQGNFGITNFAADKMLGTYYARPKDIARSATVFNLGYTAQEAERYPWVARLSPERRDEAPRKTDTPEAA</sequence>
<protein>
    <submittedName>
        <fullName evidence="3">Sterol desaturase/sphingolipid hydroxylase (Fatty acid hydroxylase superfamily)</fullName>
    </submittedName>
</protein>
<dbReference type="RefSeq" id="WP_221205916.1">
    <property type="nucleotide sequence ID" value="NZ_JACHXA010000009.1"/>
</dbReference>
<keyword evidence="1" id="KW-0812">Transmembrane</keyword>
<name>A0A839SY87_9PROT</name>
<evidence type="ECO:0000256" key="1">
    <source>
        <dbReference type="SAM" id="Phobius"/>
    </source>
</evidence>
<dbReference type="EMBL" id="JACHXA010000009">
    <property type="protein sequence ID" value="MBB3066584.1"/>
    <property type="molecule type" value="Genomic_DNA"/>
</dbReference>
<feature type="transmembrane region" description="Helical" evidence="1">
    <location>
        <begin position="56"/>
        <end position="75"/>
    </location>
</feature>
<evidence type="ECO:0000313" key="3">
    <source>
        <dbReference type="EMBL" id="MBB3066584.1"/>
    </source>
</evidence>
<feature type="transmembrane region" description="Helical" evidence="1">
    <location>
        <begin position="27"/>
        <end position="50"/>
    </location>
</feature>
<dbReference type="AlphaFoldDB" id="A0A839SY87"/>
<accession>A0A839SY87</accession>
<feature type="transmembrane region" description="Helical" evidence="1">
    <location>
        <begin position="138"/>
        <end position="157"/>
    </location>
</feature>
<dbReference type="GO" id="GO:0008610">
    <property type="term" value="P:lipid biosynthetic process"/>
    <property type="evidence" value="ECO:0007669"/>
    <property type="project" value="InterPro"/>
</dbReference>
<gene>
    <name evidence="3" type="ORF">FHR98_002892</name>
</gene>
<dbReference type="Pfam" id="PF04116">
    <property type="entry name" value="FA_hydroxylase"/>
    <property type="match status" value="1"/>
</dbReference>
<dbReference type="GO" id="GO:0005506">
    <property type="term" value="F:iron ion binding"/>
    <property type="evidence" value="ECO:0007669"/>
    <property type="project" value="InterPro"/>
</dbReference>
<dbReference type="GO" id="GO:0016491">
    <property type="term" value="F:oxidoreductase activity"/>
    <property type="evidence" value="ECO:0007669"/>
    <property type="project" value="InterPro"/>
</dbReference>
<keyword evidence="1" id="KW-1133">Transmembrane helix</keyword>
<evidence type="ECO:0000259" key="2">
    <source>
        <dbReference type="Pfam" id="PF04116"/>
    </source>
</evidence>